<dbReference type="PANTHER" id="PTHR30618:SF0">
    <property type="entry name" value="PURINE-URACIL PERMEASE NCS1"/>
    <property type="match status" value="1"/>
</dbReference>
<protein>
    <submittedName>
        <fullName evidence="7">Allantoin permease</fullName>
    </submittedName>
</protein>
<dbReference type="EMBL" id="LNGE01000038">
    <property type="protein sequence ID" value="KYC44886.1"/>
    <property type="molecule type" value="Genomic_DNA"/>
</dbReference>
<dbReference type="InterPro" id="IPR001248">
    <property type="entry name" value="Pur-cyt_permease"/>
</dbReference>
<organism evidence="7 8">
    <name type="scientific">Candidatus Methanofastidiosum methylothiophilum</name>
    <dbReference type="NCBI Taxonomy" id="1705564"/>
    <lineage>
        <taxon>Archaea</taxon>
        <taxon>Methanobacteriati</taxon>
        <taxon>Methanobacteriota</taxon>
        <taxon>Stenosarchaea group</taxon>
        <taxon>Candidatus Methanofastidiosia</taxon>
        <taxon>Candidatus Methanofastidiosales</taxon>
        <taxon>Candidatus Methanofastidiosaceae</taxon>
        <taxon>Candidatus Methanofastidiosum</taxon>
    </lineage>
</organism>
<feature type="transmembrane region" description="Helical" evidence="6">
    <location>
        <begin position="319"/>
        <end position="340"/>
    </location>
</feature>
<dbReference type="Proteomes" id="UP000092401">
    <property type="component" value="Unassembled WGS sequence"/>
</dbReference>
<evidence type="ECO:0000256" key="6">
    <source>
        <dbReference type="SAM" id="Phobius"/>
    </source>
</evidence>
<feature type="transmembrane region" description="Helical" evidence="6">
    <location>
        <begin position="361"/>
        <end position="380"/>
    </location>
</feature>
<feature type="transmembrane region" description="Helical" evidence="6">
    <location>
        <begin position="240"/>
        <end position="263"/>
    </location>
</feature>
<reference evidence="7 8" key="1">
    <citation type="journal article" date="2016" name="ISME J.">
        <title>Chasing the elusive Euryarchaeota class WSA2: genomes reveal a uniquely fastidious methyl-reducing methanogen.</title>
        <authorList>
            <person name="Nobu M.K."/>
            <person name="Narihiro T."/>
            <person name="Kuroda K."/>
            <person name="Mei R."/>
            <person name="Liu W.T."/>
        </authorList>
    </citation>
    <scope>NUCLEOTIDE SEQUENCE [LARGE SCALE GENOMIC DNA]</scope>
    <source>
        <strain evidence="7">B03fssc0709_Meth_Bin005</strain>
    </source>
</reference>
<comment type="similarity">
    <text evidence="2">Belongs to the purine-cytosine permease (2.A.39) family.</text>
</comment>
<feature type="transmembrane region" description="Helical" evidence="6">
    <location>
        <begin position="517"/>
        <end position="535"/>
    </location>
</feature>
<evidence type="ECO:0000256" key="3">
    <source>
        <dbReference type="ARBA" id="ARBA00022692"/>
    </source>
</evidence>
<comment type="caution">
    <text evidence="7">The sequence shown here is derived from an EMBL/GenBank/DDBJ whole genome shotgun (WGS) entry which is preliminary data.</text>
</comment>
<accession>A0A150IIR4</accession>
<dbReference type="InterPro" id="IPR045225">
    <property type="entry name" value="Uracil/uridine/allantoin_perm"/>
</dbReference>
<dbReference type="AlphaFoldDB" id="A0A150IIR4"/>
<dbReference type="GO" id="GO:0005886">
    <property type="term" value="C:plasma membrane"/>
    <property type="evidence" value="ECO:0007669"/>
    <property type="project" value="TreeGrafter"/>
</dbReference>
<dbReference type="Pfam" id="PF02133">
    <property type="entry name" value="Transp_cyt_pur"/>
    <property type="match status" value="1"/>
</dbReference>
<feature type="transmembrane region" description="Helical" evidence="6">
    <location>
        <begin position="68"/>
        <end position="91"/>
    </location>
</feature>
<evidence type="ECO:0000256" key="1">
    <source>
        <dbReference type="ARBA" id="ARBA00004141"/>
    </source>
</evidence>
<keyword evidence="3 6" id="KW-0812">Transmembrane</keyword>
<evidence type="ECO:0000313" key="7">
    <source>
        <dbReference type="EMBL" id="KYC44886.1"/>
    </source>
</evidence>
<dbReference type="GO" id="GO:0015205">
    <property type="term" value="F:nucleobase transmembrane transporter activity"/>
    <property type="evidence" value="ECO:0007669"/>
    <property type="project" value="TreeGrafter"/>
</dbReference>
<gene>
    <name evidence="7" type="ORF">APG10_01343</name>
</gene>
<feature type="transmembrane region" description="Helical" evidence="6">
    <location>
        <begin position="41"/>
        <end position="61"/>
    </location>
</feature>
<name>A0A150IIR4_9EURY</name>
<keyword evidence="5 6" id="KW-0472">Membrane</keyword>
<feature type="transmembrane region" description="Helical" evidence="6">
    <location>
        <begin position="170"/>
        <end position="187"/>
    </location>
</feature>
<feature type="transmembrane region" description="Helical" evidence="6">
    <location>
        <begin position="199"/>
        <end position="220"/>
    </location>
</feature>
<feature type="transmembrane region" description="Helical" evidence="6">
    <location>
        <begin position="434"/>
        <end position="453"/>
    </location>
</feature>
<sequence>MAKSIVKEMDGRFELTEAMPDSQLYNKDLAPVPFAKRTWGYYEYIAIWVGMSVCVPTWMLGASMIDAGFNWAITVGTIALGNIIVLIPMILNSFAGAKYGIPFPVYLRSAFGVYGANIPALLRAIVAIGWFGIQTMIMAFAIDGILVELSPMGYGGMAGTIPFFNLNAHTVVSFFISWIMTVIICYFSSPGKSAPGVKWLNDLAAPILLLIGVGLLWWGYQNAGGWGPILSQPTTASFAIWPAFLTAMVAYWATLAINISDLTRFAKNQKVQYIGQALGMPTTMTLYSFIGVAVTSATVVIYGAAIWDPVALMIRTGSVFFIYVGLIFVILATLTTNIAANMISPINDIIHLYPKKLNWEITTIIVGIIGILMQPWRFLADPNAYIWTWLLGYGAFLGPIAGVIIADFWLIRKQTIKLDDLYTQKGYYDYKKKANPVMVVILLICAALILLYSSQGIILGTGWPSWLTTGVLVLGVLGAIYLGYSDIHGVNMCGAVSLFLGIVISMGLQLVNPVFGMWTWFIGVFVSLILYYLIYKNWYSKFFSEIPK</sequence>
<feature type="transmembrane region" description="Helical" evidence="6">
    <location>
        <begin position="284"/>
        <end position="307"/>
    </location>
</feature>
<comment type="subcellular location">
    <subcellularLocation>
        <location evidence="1">Membrane</location>
        <topology evidence="1">Multi-pass membrane protein</topology>
    </subcellularLocation>
</comment>
<dbReference type="PATRIC" id="fig|1706436.3.peg.1362"/>
<feature type="transmembrane region" description="Helical" evidence="6">
    <location>
        <begin position="491"/>
        <end position="511"/>
    </location>
</feature>
<evidence type="ECO:0000256" key="4">
    <source>
        <dbReference type="ARBA" id="ARBA00022989"/>
    </source>
</evidence>
<keyword evidence="4 6" id="KW-1133">Transmembrane helix</keyword>
<evidence type="ECO:0000256" key="5">
    <source>
        <dbReference type="ARBA" id="ARBA00023136"/>
    </source>
</evidence>
<dbReference type="Gene3D" id="1.10.4160.10">
    <property type="entry name" value="Hydantoin permease"/>
    <property type="match status" value="1"/>
</dbReference>
<feature type="transmembrane region" description="Helical" evidence="6">
    <location>
        <begin position="386"/>
        <end position="411"/>
    </location>
</feature>
<dbReference type="PANTHER" id="PTHR30618">
    <property type="entry name" value="NCS1 FAMILY PURINE/PYRIMIDINE TRANSPORTER"/>
    <property type="match status" value="1"/>
</dbReference>
<feature type="transmembrane region" description="Helical" evidence="6">
    <location>
        <begin position="465"/>
        <end position="484"/>
    </location>
</feature>
<proteinExistence type="inferred from homology"/>
<evidence type="ECO:0000313" key="8">
    <source>
        <dbReference type="Proteomes" id="UP000092401"/>
    </source>
</evidence>
<evidence type="ECO:0000256" key="2">
    <source>
        <dbReference type="ARBA" id="ARBA00008974"/>
    </source>
</evidence>